<dbReference type="PANTHER" id="PTHR30203">
    <property type="entry name" value="OUTER MEMBRANE CATION EFFLUX PROTEIN"/>
    <property type="match status" value="1"/>
</dbReference>
<protein>
    <recommendedName>
        <fullName evidence="3">TolC family protein</fullName>
    </recommendedName>
</protein>
<accession>A0A0F9SAR4</accession>
<dbReference type="AlphaFoldDB" id="A0A0F9SAR4"/>
<comment type="caution">
    <text evidence="2">The sequence shown here is derived from an EMBL/GenBank/DDBJ whole genome shotgun (WGS) entry which is preliminary data.</text>
</comment>
<evidence type="ECO:0008006" key="3">
    <source>
        <dbReference type="Google" id="ProtNLM"/>
    </source>
</evidence>
<gene>
    <name evidence="2" type="ORF">LCGC14_0494800</name>
</gene>
<organism evidence="2">
    <name type="scientific">marine sediment metagenome</name>
    <dbReference type="NCBI Taxonomy" id="412755"/>
    <lineage>
        <taxon>unclassified sequences</taxon>
        <taxon>metagenomes</taxon>
        <taxon>ecological metagenomes</taxon>
    </lineage>
</organism>
<dbReference type="InterPro" id="IPR010131">
    <property type="entry name" value="MdtP/NodT-like"/>
</dbReference>
<sequence>MNRHTRWTVVLAGLAVLVGGCNLDRSGQSNYSWEPIQRTPGLLQPAEQDESGLPELTDTSTLSDYLAYAALNNPGLEAAFNRWKAALERAPQVRALPDPRFTYRFYIREVETRVGAQRQAFGISQKFPWFGKLELRGYAALEAAGAERKRYEAKKLKLFYQIKNVYHEYYYLWRGIAILKENIQLLTNIERILRTRYKVAAASHPSVIRAQVELGKLDDRRRTLEDLRGSIVARLNAALNRPAGTPLPWPKTIEDQQVSISDDELLAWMVQSNPQVEALDFEIARRKHQIELAKKDYFPDITLGMNYIDTAKSTGGRHPDTDGKDAVIAMVSVNIPIWWEKLSAGVREANHRHRAAIQEKAQAINTLSADVKLAAYRFRDADRRIDLYGDTLLPKARESIKATDAAFRAGKASFTDLIDAERVLLAFALAHERALADKGQRLAELEMLVGKEIEEIWNEPTSDDVQNDDGNDDAGNDTDDEPQDTQPH</sequence>
<dbReference type="Pfam" id="PF02321">
    <property type="entry name" value="OEP"/>
    <property type="match status" value="1"/>
</dbReference>
<dbReference type="PANTHER" id="PTHR30203:SF24">
    <property type="entry name" value="BLR4935 PROTEIN"/>
    <property type="match status" value="1"/>
</dbReference>
<name>A0A0F9SAR4_9ZZZZ</name>
<dbReference type="EMBL" id="LAZR01000567">
    <property type="protein sequence ID" value="KKN64139.1"/>
    <property type="molecule type" value="Genomic_DNA"/>
</dbReference>
<evidence type="ECO:0000256" key="1">
    <source>
        <dbReference type="SAM" id="MobiDB-lite"/>
    </source>
</evidence>
<dbReference type="InterPro" id="IPR003423">
    <property type="entry name" value="OMP_efflux"/>
</dbReference>
<feature type="region of interest" description="Disordered" evidence="1">
    <location>
        <begin position="456"/>
        <end position="488"/>
    </location>
</feature>
<dbReference type="Gene3D" id="1.20.1600.10">
    <property type="entry name" value="Outer membrane efflux proteins (OEP)"/>
    <property type="match status" value="1"/>
</dbReference>
<proteinExistence type="predicted"/>
<dbReference type="PROSITE" id="PS51257">
    <property type="entry name" value="PROKAR_LIPOPROTEIN"/>
    <property type="match status" value="1"/>
</dbReference>
<reference evidence="2" key="1">
    <citation type="journal article" date="2015" name="Nature">
        <title>Complex archaea that bridge the gap between prokaryotes and eukaryotes.</title>
        <authorList>
            <person name="Spang A."/>
            <person name="Saw J.H."/>
            <person name="Jorgensen S.L."/>
            <person name="Zaremba-Niedzwiedzka K."/>
            <person name="Martijn J."/>
            <person name="Lind A.E."/>
            <person name="van Eijk R."/>
            <person name="Schleper C."/>
            <person name="Guy L."/>
            <person name="Ettema T.J."/>
        </authorList>
    </citation>
    <scope>NUCLEOTIDE SEQUENCE</scope>
</reference>
<evidence type="ECO:0000313" key="2">
    <source>
        <dbReference type="EMBL" id="KKN64139.1"/>
    </source>
</evidence>
<dbReference type="SUPFAM" id="SSF56954">
    <property type="entry name" value="Outer membrane efflux proteins (OEP)"/>
    <property type="match status" value="1"/>
</dbReference>
<dbReference type="GO" id="GO:0015562">
    <property type="term" value="F:efflux transmembrane transporter activity"/>
    <property type="evidence" value="ECO:0007669"/>
    <property type="project" value="InterPro"/>
</dbReference>